<comment type="caution">
    <text evidence="2">The sequence shown here is derived from an EMBL/GenBank/DDBJ whole genome shotgun (WGS) entry which is preliminary data.</text>
</comment>
<evidence type="ECO:0000313" key="3">
    <source>
        <dbReference type="Proteomes" id="UP000821853"/>
    </source>
</evidence>
<proteinExistence type="predicted"/>
<keyword evidence="3" id="KW-1185">Reference proteome</keyword>
<sequence length="108" mass="11407">MLCKLRNLRERQIAGRVQSTAGVTSAALQQAHRYKQRLSTGVVSEISQPQFAAFVTACASVIGINQGAHGQSLDKGRRDVRVSGQRTGPKAVPNCSIGFQGSGPAVCL</sequence>
<dbReference type="AlphaFoldDB" id="A0A9J6GIY1"/>
<dbReference type="VEuPathDB" id="VectorBase:HLOH_050170"/>
<feature type="region of interest" description="Disordered" evidence="1">
    <location>
        <begin position="68"/>
        <end position="88"/>
    </location>
</feature>
<feature type="compositionally biased region" description="Basic and acidic residues" evidence="1">
    <location>
        <begin position="72"/>
        <end position="81"/>
    </location>
</feature>
<dbReference type="Proteomes" id="UP000821853">
    <property type="component" value="Chromosome 5"/>
</dbReference>
<organism evidence="2 3">
    <name type="scientific">Haemaphysalis longicornis</name>
    <name type="common">Bush tick</name>
    <dbReference type="NCBI Taxonomy" id="44386"/>
    <lineage>
        <taxon>Eukaryota</taxon>
        <taxon>Metazoa</taxon>
        <taxon>Ecdysozoa</taxon>
        <taxon>Arthropoda</taxon>
        <taxon>Chelicerata</taxon>
        <taxon>Arachnida</taxon>
        <taxon>Acari</taxon>
        <taxon>Parasitiformes</taxon>
        <taxon>Ixodida</taxon>
        <taxon>Ixodoidea</taxon>
        <taxon>Ixodidae</taxon>
        <taxon>Haemaphysalinae</taxon>
        <taxon>Haemaphysalis</taxon>
    </lineage>
</organism>
<name>A0A9J6GIY1_HAELO</name>
<protein>
    <submittedName>
        <fullName evidence="2">Uncharacterized protein</fullName>
    </submittedName>
</protein>
<reference evidence="2 3" key="1">
    <citation type="journal article" date="2020" name="Cell">
        <title>Large-Scale Comparative Analyses of Tick Genomes Elucidate Their Genetic Diversity and Vector Capacities.</title>
        <authorList>
            <consortium name="Tick Genome and Microbiome Consortium (TIGMIC)"/>
            <person name="Jia N."/>
            <person name="Wang J."/>
            <person name="Shi W."/>
            <person name="Du L."/>
            <person name="Sun Y."/>
            <person name="Zhan W."/>
            <person name="Jiang J.F."/>
            <person name="Wang Q."/>
            <person name="Zhang B."/>
            <person name="Ji P."/>
            <person name="Bell-Sakyi L."/>
            <person name="Cui X.M."/>
            <person name="Yuan T.T."/>
            <person name="Jiang B.G."/>
            <person name="Yang W.F."/>
            <person name="Lam T.T."/>
            <person name="Chang Q.C."/>
            <person name="Ding S.J."/>
            <person name="Wang X.J."/>
            <person name="Zhu J.G."/>
            <person name="Ruan X.D."/>
            <person name="Zhao L."/>
            <person name="Wei J.T."/>
            <person name="Ye R.Z."/>
            <person name="Que T.C."/>
            <person name="Du C.H."/>
            <person name="Zhou Y.H."/>
            <person name="Cheng J.X."/>
            <person name="Dai P.F."/>
            <person name="Guo W.B."/>
            <person name="Han X.H."/>
            <person name="Huang E.J."/>
            <person name="Li L.F."/>
            <person name="Wei W."/>
            <person name="Gao Y.C."/>
            <person name="Liu J.Z."/>
            <person name="Shao H.Z."/>
            <person name="Wang X."/>
            <person name="Wang C.C."/>
            <person name="Yang T.C."/>
            <person name="Huo Q.B."/>
            <person name="Li W."/>
            <person name="Chen H.Y."/>
            <person name="Chen S.E."/>
            <person name="Zhou L.G."/>
            <person name="Ni X.B."/>
            <person name="Tian J.H."/>
            <person name="Sheng Y."/>
            <person name="Liu T."/>
            <person name="Pan Y.S."/>
            <person name="Xia L.Y."/>
            <person name="Li J."/>
            <person name="Zhao F."/>
            <person name="Cao W.C."/>
        </authorList>
    </citation>
    <scope>NUCLEOTIDE SEQUENCE [LARGE SCALE GENOMIC DNA]</scope>
    <source>
        <strain evidence="2">HaeL-2018</strain>
    </source>
</reference>
<gene>
    <name evidence="2" type="ORF">HPB48_009677</name>
</gene>
<evidence type="ECO:0000256" key="1">
    <source>
        <dbReference type="SAM" id="MobiDB-lite"/>
    </source>
</evidence>
<dbReference type="EMBL" id="JABSTR010000007">
    <property type="protein sequence ID" value="KAH9374575.1"/>
    <property type="molecule type" value="Genomic_DNA"/>
</dbReference>
<evidence type="ECO:0000313" key="2">
    <source>
        <dbReference type="EMBL" id="KAH9374575.1"/>
    </source>
</evidence>
<accession>A0A9J6GIY1</accession>